<keyword evidence="1" id="KW-0472">Membrane</keyword>
<dbReference type="KEGG" id="mol:YLM1_0360"/>
<dbReference type="EMBL" id="CP014265">
    <property type="protein sequence ID" value="AMK14920.1"/>
    <property type="molecule type" value="Genomic_DNA"/>
</dbReference>
<evidence type="ECO:0000313" key="3">
    <source>
        <dbReference type="Proteomes" id="UP000066376"/>
    </source>
</evidence>
<feature type="transmembrane region" description="Helical" evidence="1">
    <location>
        <begin position="27"/>
        <end position="47"/>
    </location>
</feature>
<reference evidence="2 3" key="1">
    <citation type="journal article" date="2016" name="Genome Announc.">
        <title>Draft Genome Sequence of the Rumen Methanogen Methanobrevibacter olleyae YLM1.</title>
        <authorList>
            <person name="Kelly W.J."/>
            <person name="Li D."/>
            <person name="Lambie S.C."/>
            <person name="Cox F."/>
            <person name="Attwood G.T."/>
            <person name="Altermann E."/>
            <person name="Leahy S.C."/>
        </authorList>
    </citation>
    <scope>NUCLEOTIDE SEQUENCE [LARGE SCALE GENOMIC DNA]</scope>
    <source>
        <strain evidence="2 3">YLM1</strain>
    </source>
</reference>
<proteinExistence type="predicted"/>
<keyword evidence="1" id="KW-1133">Transmembrane helix</keyword>
<dbReference type="PATRIC" id="fig|294671.3.peg.362"/>
<feature type="transmembrane region" description="Helical" evidence="1">
    <location>
        <begin position="84"/>
        <end position="103"/>
    </location>
</feature>
<dbReference type="InterPro" id="IPR035439">
    <property type="entry name" value="UPF0145_dom_sf"/>
</dbReference>
<gene>
    <name evidence="2" type="ORF">YLM1_0360</name>
</gene>
<evidence type="ECO:0000313" key="2">
    <source>
        <dbReference type="EMBL" id="AMK14920.1"/>
    </source>
</evidence>
<keyword evidence="1" id="KW-0812">Transmembrane</keyword>
<name>A0A126QXR3_METOL</name>
<sequence>MLKQSKDRLNRSNILNHLKNKEKRIKFLKEIGCIAFGTIVGIVTYVVCLYTHFDIFGWNFGLVLSPLFAGYAESQIARAYLKESTGAVSAFILFIITVIYGFIIANPTLGFNVITAGSILIIIQAAIPTATNYFLIAMILGIISHISGVFRKITYYFYNSYLKLFKKEELKGIYSEKQINNRYNFYDRELEMNKLGVLLLTLEYPIKGLKIKEQKGIYESRHIFYSKQREEIRSGLENSLEEDLLIGIKLAKDKALLKLIKQLRADNCNGILNLHTNFEALGQKQGENVAQVVIRGTGVVLEENDKLKSQ</sequence>
<dbReference type="Proteomes" id="UP000066376">
    <property type="component" value="Chromosome"/>
</dbReference>
<accession>A0A126QXR3</accession>
<evidence type="ECO:0000256" key="1">
    <source>
        <dbReference type="SAM" id="Phobius"/>
    </source>
</evidence>
<dbReference type="Gene3D" id="3.30.110.70">
    <property type="entry name" value="Hypothetical protein apc22750. Chain B"/>
    <property type="match status" value="1"/>
</dbReference>
<keyword evidence="3" id="KW-1185">Reference proteome</keyword>
<dbReference type="RefSeq" id="WP_067145732.1">
    <property type="nucleotide sequence ID" value="NZ_CP014265.1"/>
</dbReference>
<feature type="transmembrane region" description="Helical" evidence="1">
    <location>
        <begin position="109"/>
        <end position="127"/>
    </location>
</feature>
<feature type="transmembrane region" description="Helical" evidence="1">
    <location>
        <begin position="134"/>
        <end position="158"/>
    </location>
</feature>
<protein>
    <submittedName>
        <fullName evidence="2">Uncharacterized protein</fullName>
    </submittedName>
</protein>
<dbReference type="SUPFAM" id="SSF117782">
    <property type="entry name" value="YbjQ-like"/>
    <property type="match status" value="1"/>
</dbReference>
<organism evidence="2 3">
    <name type="scientific">Methanobrevibacter olleyae</name>
    <dbReference type="NCBI Taxonomy" id="294671"/>
    <lineage>
        <taxon>Archaea</taxon>
        <taxon>Methanobacteriati</taxon>
        <taxon>Methanobacteriota</taxon>
        <taxon>Methanomada group</taxon>
        <taxon>Methanobacteria</taxon>
        <taxon>Methanobacteriales</taxon>
        <taxon>Methanobacteriaceae</taxon>
        <taxon>Methanobrevibacter</taxon>
    </lineage>
</organism>
<dbReference type="AlphaFoldDB" id="A0A126QXR3"/>
<dbReference type="GeneID" id="28488656"/>
<reference evidence="3" key="2">
    <citation type="submission" date="2016-02" db="EMBL/GenBank/DDBJ databases">
        <title>The draft genome sequence of the rumen methanogen Methanobrevibacter olleyae YLM1.</title>
        <authorList>
            <consortium name="New Zealand Agricultural Greenhouse Gas Research Centre/Pastoral Greenhouse Gas Research Consortium"/>
            <person name="Kelly W.J."/>
            <person name="Li D."/>
            <person name="Lambie S.C."/>
            <person name="Attwood G.T."/>
            <person name="Altermann E."/>
            <person name="Leahy S.C."/>
        </authorList>
    </citation>
    <scope>NUCLEOTIDE SEQUENCE [LARGE SCALE GENOMIC DNA]</scope>
    <source>
        <strain evidence="3">YLM1</strain>
    </source>
</reference>